<evidence type="ECO:0000256" key="8">
    <source>
        <dbReference type="ARBA" id="ARBA00023242"/>
    </source>
</evidence>
<keyword evidence="3" id="KW-0862">Zinc</keyword>
<evidence type="ECO:0000256" key="3">
    <source>
        <dbReference type="ARBA" id="ARBA00022833"/>
    </source>
</evidence>
<evidence type="ECO:0000313" key="10">
    <source>
        <dbReference type="EMBL" id="VDN16619.1"/>
    </source>
</evidence>
<name>A0A3P7P8J1_DIBLA</name>
<evidence type="ECO:0000256" key="7">
    <source>
        <dbReference type="ARBA" id="ARBA00023170"/>
    </source>
</evidence>
<evidence type="ECO:0000256" key="2">
    <source>
        <dbReference type="ARBA" id="ARBA00022771"/>
    </source>
</evidence>
<protein>
    <recommendedName>
        <fullName evidence="9">Nuclear receptor domain-containing protein</fullName>
    </recommendedName>
</protein>
<evidence type="ECO:0000313" key="11">
    <source>
        <dbReference type="Proteomes" id="UP000281553"/>
    </source>
</evidence>
<dbReference type="Gene3D" id="3.30.50.10">
    <property type="entry name" value="Erythroid Transcription Factor GATA-1, subunit A"/>
    <property type="match status" value="1"/>
</dbReference>
<dbReference type="GO" id="GO:0008270">
    <property type="term" value="F:zinc ion binding"/>
    <property type="evidence" value="ECO:0007669"/>
    <property type="project" value="UniProtKB-KW"/>
</dbReference>
<dbReference type="Proteomes" id="UP000281553">
    <property type="component" value="Unassembled WGS sequence"/>
</dbReference>
<dbReference type="Pfam" id="PF00105">
    <property type="entry name" value="zf-C4"/>
    <property type="match status" value="1"/>
</dbReference>
<organism evidence="10 11">
    <name type="scientific">Dibothriocephalus latus</name>
    <name type="common">Fish tapeworm</name>
    <name type="synonym">Diphyllobothrium latum</name>
    <dbReference type="NCBI Taxonomy" id="60516"/>
    <lineage>
        <taxon>Eukaryota</taxon>
        <taxon>Metazoa</taxon>
        <taxon>Spiralia</taxon>
        <taxon>Lophotrochozoa</taxon>
        <taxon>Platyhelminthes</taxon>
        <taxon>Cestoda</taxon>
        <taxon>Eucestoda</taxon>
        <taxon>Diphyllobothriidea</taxon>
        <taxon>Diphyllobothriidae</taxon>
        <taxon>Dibothriocephalus</taxon>
    </lineage>
</organism>
<keyword evidence="7" id="KW-0675">Receptor</keyword>
<keyword evidence="1" id="KW-0479">Metal-binding</keyword>
<sequence>MIDKERRNQCQACRLRKCIQMGMNKDAVQNERQPRGISQYRLTGTNSAKEGRAKAVTRGSCPLHHSQLYRNTLLDLPITCRGSSPVHPSPHFSEIPERSWASSAEQEPSQLFANLSSQARQDDLCHTPNGRLHAEELGHSSQMSTILAVERNNLERFLWNFLPEPSAVFEFLRMNGNASAAGLELPVESTLFERNGMSEKKTSQIQQLWERHHHQQRQEQERQQKHLTNSEWSLLCAGEIDAAAYLGIQPPKPTTKCLIPANQRRQTLPPCLNRHSISSLLGEDEVNSSTVVEEERNEEEKVYPRSQKGVLEMQKAEDILILPSSNEEHGNLQYPSPIRDANFRIFILMNDPN</sequence>
<dbReference type="OrthoDB" id="10045640at2759"/>
<dbReference type="InterPro" id="IPR013088">
    <property type="entry name" value="Znf_NHR/GATA"/>
</dbReference>
<dbReference type="PANTHER" id="PTHR48092">
    <property type="entry name" value="KNIRPS-RELATED PROTEIN-RELATED"/>
    <property type="match status" value="1"/>
</dbReference>
<proteinExistence type="predicted"/>
<keyword evidence="2" id="KW-0863">Zinc-finger</keyword>
<dbReference type="EMBL" id="UYRU01066504">
    <property type="protein sequence ID" value="VDN16619.1"/>
    <property type="molecule type" value="Genomic_DNA"/>
</dbReference>
<accession>A0A3P7P8J1</accession>
<dbReference type="PROSITE" id="PS51030">
    <property type="entry name" value="NUCLEAR_REC_DBD_2"/>
    <property type="match status" value="1"/>
</dbReference>
<evidence type="ECO:0000259" key="9">
    <source>
        <dbReference type="PROSITE" id="PS51030"/>
    </source>
</evidence>
<dbReference type="SUPFAM" id="SSF57716">
    <property type="entry name" value="Glucocorticoid receptor-like (DNA-binding domain)"/>
    <property type="match status" value="1"/>
</dbReference>
<dbReference type="InterPro" id="IPR050200">
    <property type="entry name" value="Nuclear_hormone_rcpt_NR3"/>
</dbReference>
<dbReference type="AlphaFoldDB" id="A0A3P7P8J1"/>
<keyword evidence="6" id="KW-0804">Transcription</keyword>
<evidence type="ECO:0000256" key="1">
    <source>
        <dbReference type="ARBA" id="ARBA00022723"/>
    </source>
</evidence>
<evidence type="ECO:0000256" key="4">
    <source>
        <dbReference type="ARBA" id="ARBA00023015"/>
    </source>
</evidence>
<evidence type="ECO:0000256" key="6">
    <source>
        <dbReference type="ARBA" id="ARBA00023163"/>
    </source>
</evidence>
<keyword evidence="4" id="KW-0805">Transcription regulation</keyword>
<reference evidence="10 11" key="1">
    <citation type="submission" date="2018-11" db="EMBL/GenBank/DDBJ databases">
        <authorList>
            <consortium name="Pathogen Informatics"/>
        </authorList>
    </citation>
    <scope>NUCLEOTIDE SEQUENCE [LARGE SCALE GENOMIC DNA]</scope>
</reference>
<evidence type="ECO:0000256" key="5">
    <source>
        <dbReference type="ARBA" id="ARBA00023125"/>
    </source>
</evidence>
<dbReference type="GO" id="GO:0003700">
    <property type="term" value="F:DNA-binding transcription factor activity"/>
    <property type="evidence" value="ECO:0007669"/>
    <property type="project" value="InterPro"/>
</dbReference>
<keyword evidence="8" id="KW-0539">Nucleus</keyword>
<dbReference type="InterPro" id="IPR001628">
    <property type="entry name" value="Znf_hrmn_rcpt"/>
</dbReference>
<keyword evidence="5" id="KW-0238">DNA-binding</keyword>
<feature type="domain" description="Nuclear receptor" evidence="9">
    <location>
        <begin position="1"/>
        <end position="30"/>
    </location>
</feature>
<gene>
    <name evidence="10" type="ORF">DILT_LOCUS12450</name>
</gene>
<keyword evidence="11" id="KW-1185">Reference proteome</keyword>
<dbReference type="GO" id="GO:0043565">
    <property type="term" value="F:sequence-specific DNA binding"/>
    <property type="evidence" value="ECO:0007669"/>
    <property type="project" value="InterPro"/>
</dbReference>